<dbReference type="RefSeq" id="WP_114472479.1">
    <property type="nucleotide sequence ID" value="NZ_QPJK01000016.1"/>
</dbReference>
<name>A0A368XAD7_9BURK</name>
<comment type="caution">
    <text evidence="2">The sequence shown here is derived from an EMBL/GenBank/DDBJ whole genome shotgun (WGS) entry which is preliminary data.</text>
</comment>
<evidence type="ECO:0000313" key="2">
    <source>
        <dbReference type="EMBL" id="RCW64196.1"/>
    </source>
</evidence>
<accession>A0A368XAD7</accession>
<proteinExistence type="predicted"/>
<sequence>MPLDYLARLERARFPLLVRKASDVDKVRVLKAAEYITASVPLGPLNTAFGEEGEAVIFGLTERGESALRSPLPPPEAPLQRGRHDSLDD</sequence>
<keyword evidence="3" id="KW-1185">Reference proteome</keyword>
<dbReference type="Proteomes" id="UP000252884">
    <property type="component" value="Unassembled WGS sequence"/>
</dbReference>
<feature type="region of interest" description="Disordered" evidence="1">
    <location>
        <begin position="66"/>
        <end position="89"/>
    </location>
</feature>
<gene>
    <name evidence="2" type="ORF">DES41_116103</name>
</gene>
<reference evidence="2 3" key="1">
    <citation type="submission" date="2018-07" db="EMBL/GenBank/DDBJ databases">
        <title>Genomic Encyclopedia of Type Strains, Phase IV (KMG-IV): sequencing the most valuable type-strain genomes for metagenomic binning, comparative biology and taxonomic classification.</title>
        <authorList>
            <person name="Goeker M."/>
        </authorList>
    </citation>
    <scope>NUCLEOTIDE SEQUENCE [LARGE SCALE GENOMIC DNA]</scope>
    <source>
        <strain evidence="2 3">DSM 21634</strain>
    </source>
</reference>
<dbReference type="OrthoDB" id="8854270at2"/>
<dbReference type="AlphaFoldDB" id="A0A368XAD7"/>
<protein>
    <submittedName>
        <fullName evidence="2">Uncharacterized protein</fullName>
    </submittedName>
</protein>
<dbReference type="EMBL" id="QPJK01000016">
    <property type="protein sequence ID" value="RCW64196.1"/>
    <property type="molecule type" value="Genomic_DNA"/>
</dbReference>
<evidence type="ECO:0000256" key="1">
    <source>
        <dbReference type="SAM" id="MobiDB-lite"/>
    </source>
</evidence>
<organism evidence="2 3">
    <name type="scientific">Pseudorhodoferax soli</name>
    <dbReference type="NCBI Taxonomy" id="545864"/>
    <lineage>
        <taxon>Bacteria</taxon>
        <taxon>Pseudomonadati</taxon>
        <taxon>Pseudomonadota</taxon>
        <taxon>Betaproteobacteria</taxon>
        <taxon>Burkholderiales</taxon>
        <taxon>Comamonadaceae</taxon>
    </lineage>
</organism>
<evidence type="ECO:0000313" key="3">
    <source>
        <dbReference type="Proteomes" id="UP000252884"/>
    </source>
</evidence>